<dbReference type="GO" id="GO:0003677">
    <property type="term" value="F:DNA binding"/>
    <property type="evidence" value="ECO:0007669"/>
    <property type="project" value="UniProtKB-UniRule"/>
</dbReference>
<dbReference type="Proteomes" id="UP000162335">
    <property type="component" value="Segment"/>
</dbReference>
<evidence type="ECO:0000256" key="2">
    <source>
        <dbReference type="ARBA" id="ARBA00022518"/>
    </source>
</evidence>
<evidence type="ECO:0000313" key="22">
    <source>
        <dbReference type="Proteomes" id="UP000112503"/>
    </source>
</evidence>
<dbReference type="GO" id="GO:0042025">
    <property type="term" value="C:host cell nucleus"/>
    <property type="evidence" value="ECO:0007669"/>
    <property type="project" value="UniProtKB-SubCell"/>
</dbReference>
<evidence type="ECO:0000313" key="23">
    <source>
        <dbReference type="Proteomes" id="UP000162335"/>
    </source>
</evidence>
<dbReference type="HAMAP" id="MF_04004">
    <property type="entry name" value="PPV_E7"/>
    <property type="match status" value="1"/>
</dbReference>
<keyword evidence="10 18" id="KW-0805">Transcription regulation</keyword>
<dbReference type="GO" id="GO:0008270">
    <property type="term" value="F:zinc ion binding"/>
    <property type="evidence" value="ECO:0007669"/>
    <property type="project" value="UniProtKB-KW"/>
</dbReference>
<dbReference type="GO" id="GO:0030430">
    <property type="term" value="C:host cell cytoplasm"/>
    <property type="evidence" value="ECO:0007669"/>
    <property type="project" value="UniProtKB-SubCell"/>
</dbReference>
<evidence type="ECO:0000256" key="16">
    <source>
        <dbReference type="ARBA" id="ARBA00023280"/>
    </source>
</evidence>
<evidence type="ECO:0000256" key="7">
    <source>
        <dbReference type="ARBA" id="ARBA00022771"/>
    </source>
</evidence>
<feature type="zinc finger region" evidence="18">
    <location>
        <begin position="59"/>
        <end position="95"/>
    </location>
</feature>
<dbReference type="Gene3D" id="3.30.160.330">
    <property type="match status" value="1"/>
</dbReference>
<evidence type="ECO:0000256" key="12">
    <source>
        <dbReference type="ARBA" id="ARBA00023159"/>
    </source>
</evidence>
<feature type="short sequence motif" description="Nuclear export signal" evidence="18">
    <location>
        <begin position="77"/>
        <end position="85"/>
    </location>
</feature>
<evidence type="ECO:0000256" key="10">
    <source>
        <dbReference type="ARBA" id="ARBA00023015"/>
    </source>
</evidence>
<evidence type="ECO:0000256" key="1">
    <source>
        <dbReference type="ARBA" id="ARBA00022504"/>
    </source>
</evidence>
<proteinExistence type="inferred from homology"/>
<keyword evidence="2 18" id="KW-0244">Early protein</keyword>
<evidence type="ECO:0000313" key="20">
    <source>
        <dbReference type="EMBL" id="AAZ39521.1"/>
    </source>
</evidence>
<comment type="similarity">
    <text evidence="18 19">Belongs to the papillomaviridae E7 protein family.</text>
</comment>
<keyword evidence="12 18" id="KW-0010">Activator</keyword>
<keyword evidence="14 18" id="KW-1035">Host cytoplasm</keyword>
<evidence type="ECO:0000256" key="4">
    <source>
        <dbReference type="ARBA" id="ARBA00022581"/>
    </source>
</evidence>
<comment type="function">
    <text evidence="19">E7 protein has both transforming and trans-activating activities.</text>
</comment>
<keyword evidence="3 18" id="KW-1048">Host nucleus</keyword>
<keyword evidence="11 18" id="KW-0238">DNA-binding</keyword>
<evidence type="ECO:0000256" key="3">
    <source>
        <dbReference type="ARBA" id="ARBA00022562"/>
    </source>
</evidence>
<keyword evidence="13 18" id="KW-0804">Transcription</keyword>
<evidence type="ECO:0000256" key="17">
    <source>
        <dbReference type="ARBA" id="ARBA00023309"/>
    </source>
</evidence>
<dbReference type="EMBL" id="KU298947">
    <property type="protein sequence ID" value="ALT55107.1"/>
    <property type="molecule type" value="Genomic_DNA"/>
</dbReference>
<feature type="short sequence motif" description="LXCXE motif; interaction with host RB1 and TMEM173/STING" evidence="18">
    <location>
        <begin position="22"/>
        <end position="26"/>
    </location>
</feature>
<evidence type="ECO:0000256" key="11">
    <source>
        <dbReference type="ARBA" id="ARBA00023125"/>
    </source>
</evidence>
<organism evidence="20 23">
    <name type="scientific">human papillomavirus 102</name>
    <dbReference type="NCBI Taxonomy" id="338327"/>
    <lineage>
        <taxon>Viruses</taxon>
        <taxon>Monodnaviria</taxon>
        <taxon>Shotokuvirae</taxon>
        <taxon>Cossaviricota</taxon>
        <taxon>Papovaviricetes</taxon>
        <taxon>Zurhausenvirales</taxon>
        <taxon>Papillomaviridae</taxon>
        <taxon>Firstpapillomavirinae</taxon>
        <taxon>Alphapapillomavirus</taxon>
        <taxon>Alphapapillomavirus 3</taxon>
    </lineage>
</organism>
<sequence length="96" mass="10594">MHGHAATIADIVLEELPDVIDLYCNEQAIDSSEEEDERDCVRDQLAEQAKQAYRVVTKCGMCGQSLRLAVLCGDTDIRRLQELLVNAVDIVCPSCA</sequence>
<accession>Q2VJB9</accession>
<reference evidence="21 22" key="2">
    <citation type="journal article" date="2016" name="Virology">
        <title>Identification of novel human papillomavirus lineages and sublineages in HIV/HPV-coinfected pregnant women by next-generation sequencing.</title>
        <authorList>
            <person name="Siqueira J.D."/>
            <person name="Alves B.M."/>
            <person name="Prellwitz I.M."/>
            <person name="Furtado C."/>
            <person name="Meyrelles A.R."/>
            <person name="Machado E.S."/>
            <person name="Seuanez H.N."/>
            <person name="Soares M.A."/>
            <person name="Soares E.A."/>
        </authorList>
    </citation>
    <scope>NUCLEOTIDE SEQUENCE [LARGE SCALE GENOMIC DNA]</scope>
    <source>
        <strain evidence="21">36A.102</strain>
    </source>
</reference>
<keyword evidence="9 18" id="KW-0862">Zinc</keyword>
<evidence type="ECO:0000256" key="6">
    <source>
        <dbReference type="ARBA" id="ARBA00022723"/>
    </source>
</evidence>
<keyword evidence="16 18" id="KW-0899">Viral immunoevasion</keyword>
<evidence type="ECO:0000256" key="9">
    <source>
        <dbReference type="ARBA" id="ARBA00022833"/>
    </source>
</evidence>
<dbReference type="InterPro" id="IPR000148">
    <property type="entry name" value="Papilloma_E7"/>
</dbReference>
<comment type="subunit">
    <text evidence="18">Homodimer. Homooligomer. Interacts with host RB1; this interaction induces dissociation of RB1-E2F1 complex thereby disrupting RB1 activity. Interacts with host EP300; this interaction represses EP300 transcriptional activity. Interacts with protein E2; this interaction inhibits E7 oncogenic activity. Interacts with host TMEM173/STING; this interaction impairs the ability of TMEM173/STING to sense cytosolic DNA and promote the production of type I interferon (IFN-alpha and IFN-beta).</text>
</comment>
<dbReference type="Proteomes" id="UP000112503">
    <property type="component" value="Genome"/>
</dbReference>
<evidence type="ECO:0000256" key="15">
    <source>
        <dbReference type="ARBA" id="ARBA00023258"/>
    </source>
</evidence>
<comment type="subcellular location">
    <subcellularLocation>
        <location evidence="18">Host cytoplasm</location>
    </subcellularLocation>
    <subcellularLocation>
        <location evidence="18">Host nucleus</location>
    </subcellularLocation>
    <text evidence="18">Predominantly found in the host nucleus.</text>
</comment>
<comment type="function">
    <text evidence="18">Plays a role in viral genome replication by driving entry of quiescent cells into the cell cycle. Stimulation of progression from G1 to S phase allows the virus to efficiently use the cellular DNA replicating machinery to achieve viral genome replication. E7 protein has both transforming and trans-activating activities. Induces the disassembly of the E2F1 transcription factor from RB1, with subsequent transcriptional activation of E2F1-regulated S-phase genes. Interferes with host histone deacetylation mediated by HDAC1 and HDAC2, leading to transcription activation. Plays also a role in the inhibition of both antiviral and antiproliferative functions of host interferon alpha. Interaction with host TMEM173/STING impairs the ability of TMEM173/STING to sense cytosolic DNA and promote the production of type I interferon (IFN-alpha and IFN-beta).</text>
</comment>
<dbReference type="Pfam" id="PF00527">
    <property type="entry name" value="E7"/>
    <property type="match status" value="1"/>
</dbReference>
<keyword evidence="4 18" id="KW-0945">Host-virus interaction</keyword>
<keyword evidence="6 18" id="KW-0479">Metal-binding</keyword>
<dbReference type="GO" id="GO:0039645">
    <property type="term" value="P:symbiont-mediated perturbation of host cell cycle G1/S transition checkpoint"/>
    <property type="evidence" value="ECO:0007669"/>
    <property type="project" value="UniProtKB-UniRule"/>
</dbReference>
<comment type="caution">
    <text evidence="18">Lacks conserved residue(s) required for the propagation of feature annotation.</text>
</comment>
<keyword evidence="8 18" id="KW-1114">Inhibition of host interferon signaling pathway by virus</keyword>
<evidence type="ECO:0000256" key="14">
    <source>
        <dbReference type="ARBA" id="ARBA00023200"/>
    </source>
</evidence>
<dbReference type="GO" id="GO:0006351">
    <property type="term" value="P:DNA-templated transcription"/>
    <property type="evidence" value="ECO:0007669"/>
    <property type="project" value="UniProtKB-UniRule"/>
</dbReference>
<comment type="domain">
    <text evidence="18">The E7 terminal domain is an intrinsically disordered domain, whose flexibility and conformational transitions confer target adaptability to the oncoprotein. It allows adaptation to a variety of protein targets and exposes the PEST degradation sequence that regulates its turnover in the cell.</text>
</comment>
<evidence type="ECO:0000256" key="13">
    <source>
        <dbReference type="ARBA" id="ARBA00023163"/>
    </source>
</evidence>
<keyword evidence="1 18" id="KW-1121">Modulation of host cell cycle by virus</keyword>
<evidence type="ECO:0000256" key="18">
    <source>
        <dbReference type="HAMAP-Rule" id="MF_04004"/>
    </source>
</evidence>
<reference evidence="20 23" key="1">
    <citation type="journal article" date="2005" name="J. Virol.">
        <title>Phylogenetic incongruence among oncogenic genital alpha human papillomaviruses.</title>
        <authorList>
            <person name="Narechania A."/>
            <person name="Chen Z."/>
            <person name="DeSalle R."/>
            <person name="Burk R.D."/>
        </authorList>
    </citation>
    <scope>NUCLEOTIDE SEQUENCE [LARGE SCALE GENOMIC DNA]</scope>
    <source>
        <strain evidence="20">Qv34077</strain>
    </source>
</reference>
<evidence type="ECO:0000313" key="21">
    <source>
        <dbReference type="EMBL" id="ALT55107.1"/>
    </source>
</evidence>
<evidence type="ECO:0000256" key="5">
    <source>
        <dbReference type="ARBA" id="ARBA00022632"/>
    </source>
</evidence>
<evidence type="ECO:0000256" key="19">
    <source>
        <dbReference type="PIRNR" id="PIRNR003407"/>
    </source>
</evidence>
<comment type="PTM">
    <text evidence="18">Highly phosphorylated.</text>
</comment>
<dbReference type="SUPFAM" id="SSF161234">
    <property type="entry name" value="E7 C-terminal domain-like"/>
    <property type="match status" value="1"/>
</dbReference>
<dbReference type="PIRSF" id="PIRSF003407">
    <property type="entry name" value="Papvi_E7"/>
    <property type="match status" value="1"/>
</dbReference>
<keyword evidence="7 18" id="KW-0863">Zinc-finger</keyword>
<name>Q2VJB9_9PAPI</name>
<keyword evidence="5 18" id="KW-1090">Inhibition of host innate immune response by virus</keyword>
<dbReference type="GO" id="GO:0019904">
    <property type="term" value="F:protein domain specific binding"/>
    <property type="evidence" value="ECO:0007669"/>
    <property type="project" value="UniProtKB-UniRule"/>
</dbReference>
<dbReference type="GO" id="GO:0039502">
    <property type="term" value="P:symbiont-mediated suppression of host type I interferon-mediated signaling pathway"/>
    <property type="evidence" value="ECO:0007669"/>
    <property type="project" value="UniProtKB-UniRule"/>
</dbReference>
<keyword evidence="17 18" id="KW-1078">G1/S host cell cycle checkpoint dysregulation by virus</keyword>
<dbReference type="EMBL" id="DQ080083">
    <property type="protein sequence ID" value="AAZ39521.1"/>
    <property type="molecule type" value="Genomic_DNA"/>
</dbReference>
<dbReference type="GO" id="GO:0003700">
    <property type="term" value="F:DNA-binding transcription factor activity"/>
    <property type="evidence" value="ECO:0007669"/>
    <property type="project" value="UniProtKB-UniRule"/>
</dbReference>
<keyword evidence="15" id="KW-0922">Interferon antiviral system evasion</keyword>
<evidence type="ECO:0000256" key="8">
    <source>
        <dbReference type="ARBA" id="ARBA00022830"/>
    </source>
</evidence>
<gene>
    <name evidence="18" type="primary">E7</name>
</gene>
<protein>
    <recommendedName>
        <fullName evidence="18 19">Protein E7</fullName>
    </recommendedName>
</protein>
<dbReference type="GO" id="GO:0052170">
    <property type="term" value="P:symbiont-mediated suppression of host innate immune response"/>
    <property type="evidence" value="ECO:0007669"/>
    <property type="project" value="UniProtKB-KW"/>
</dbReference>